<organism evidence="1 2">
    <name type="scientific">Falsibacillus albus</name>
    <dbReference type="NCBI Taxonomy" id="2478915"/>
    <lineage>
        <taxon>Bacteria</taxon>
        <taxon>Bacillati</taxon>
        <taxon>Bacillota</taxon>
        <taxon>Bacilli</taxon>
        <taxon>Bacillales</taxon>
        <taxon>Bacillaceae</taxon>
        <taxon>Falsibacillus</taxon>
    </lineage>
</organism>
<name>A0A3L7JW28_9BACI</name>
<comment type="caution">
    <text evidence="1">The sequence shown here is derived from an EMBL/GenBank/DDBJ whole genome shotgun (WGS) entry which is preliminary data.</text>
</comment>
<protein>
    <submittedName>
        <fullName evidence="1">Uncharacterized protein</fullName>
    </submittedName>
</protein>
<proteinExistence type="predicted"/>
<sequence>MIYTPQIDYRRDEINSLTADEPPSHLAVLRGLGWLVFPQESRRFPLFIKFSFMFINKKLGKTFSSGTWKAKCIQAAILIISPLQFLDERISTKVSVQFAFFLLNPLNML</sequence>
<accession>A0A3L7JW28</accession>
<dbReference type="AlphaFoldDB" id="A0A3L7JW28"/>
<keyword evidence="2" id="KW-1185">Reference proteome</keyword>
<evidence type="ECO:0000313" key="1">
    <source>
        <dbReference type="EMBL" id="RLQ94515.1"/>
    </source>
</evidence>
<evidence type="ECO:0000313" key="2">
    <source>
        <dbReference type="Proteomes" id="UP000276770"/>
    </source>
</evidence>
<dbReference type="Proteomes" id="UP000276770">
    <property type="component" value="Unassembled WGS sequence"/>
</dbReference>
<gene>
    <name evidence="1" type="ORF">D9X91_13300</name>
</gene>
<dbReference type="EMBL" id="RCVZ01000009">
    <property type="protein sequence ID" value="RLQ94515.1"/>
    <property type="molecule type" value="Genomic_DNA"/>
</dbReference>
<reference evidence="1 2" key="1">
    <citation type="submission" date="2018-10" db="EMBL/GenBank/DDBJ databases">
        <title>Falsibacillus sp. genome draft.</title>
        <authorList>
            <person name="Shi S."/>
        </authorList>
    </citation>
    <scope>NUCLEOTIDE SEQUENCE [LARGE SCALE GENOMIC DNA]</scope>
    <source>
        <strain evidence="1 2">GY 10110</strain>
    </source>
</reference>